<dbReference type="Proteomes" id="UP000076661">
    <property type="component" value="Unassembled WGS sequence"/>
</dbReference>
<protein>
    <submittedName>
        <fullName evidence="1">Uncharacterized protein</fullName>
    </submittedName>
</protein>
<gene>
    <name evidence="1" type="ORF">N478_16280</name>
</gene>
<dbReference type="EMBL" id="AUXX01000011">
    <property type="protein sequence ID" value="KZN67778.1"/>
    <property type="molecule type" value="Genomic_DNA"/>
</dbReference>
<reference evidence="1 2" key="1">
    <citation type="submission" date="2013-07" db="EMBL/GenBank/DDBJ databases">
        <title>Comparative Genomic and Metabolomic Analysis of Twelve Strains of Pseudoalteromonas luteoviolacea.</title>
        <authorList>
            <person name="Vynne N.G."/>
            <person name="Mansson M."/>
            <person name="Gram L."/>
        </authorList>
    </citation>
    <scope>NUCLEOTIDE SEQUENCE [LARGE SCALE GENOMIC DNA]</scope>
    <source>
        <strain evidence="1 2">S4060-1</strain>
    </source>
</reference>
<name>A0A162CGZ2_9GAMM</name>
<evidence type="ECO:0000313" key="2">
    <source>
        <dbReference type="Proteomes" id="UP000076661"/>
    </source>
</evidence>
<dbReference type="PATRIC" id="fig|1365257.3.peg.1671"/>
<sequence length="57" mass="6111">MKLKLQKKQIKSLSQKNINDGKALTPNAVGGLGNTHQTDGNICQNLSLAPKTCGYVE</sequence>
<comment type="caution">
    <text evidence="1">The sequence shown here is derived from an EMBL/GenBank/DDBJ whole genome shotgun (WGS) entry which is preliminary data.</text>
</comment>
<proteinExistence type="predicted"/>
<organism evidence="1 2">
    <name type="scientific">Pseudoalteromonas luteoviolacea S4060-1</name>
    <dbReference type="NCBI Taxonomy" id="1365257"/>
    <lineage>
        <taxon>Bacteria</taxon>
        <taxon>Pseudomonadati</taxon>
        <taxon>Pseudomonadota</taxon>
        <taxon>Gammaproteobacteria</taxon>
        <taxon>Alteromonadales</taxon>
        <taxon>Pseudoalteromonadaceae</taxon>
        <taxon>Pseudoalteromonas</taxon>
    </lineage>
</organism>
<dbReference type="RefSeq" id="WP_155732934.1">
    <property type="nucleotide sequence ID" value="NZ_AUXX01000011.1"/>
</dbReference>
<dbReference type="AlphaFoldDB" id="A0A162CGZ2"/>
<accession>A0A162CGZ2</accession>
<evidence type="ECO:0000313" key="1">
    <source>
        <dbReference type="EMBL" id="KZN67778.1"/>
    </source>
</evidence>